<name>A0A7G9YPG3_9EURY</name>
<dbReference type="AlphaFoldDB" id="A0A7G9YPG3"/>
<dbReference type="InterPro" id="IPR006685">
    <property type="entry name" value="MscS_channel_2nd"/>
</dbReference>
<dbReference type="InterPro" id="IPR010920">
    <property type="entry name" value="LSM_dom_sf"/>
</dbReference>
<feature type="transmembrane region" description="Helical" evidence="6">
    <location>
        <begin position="6"/>
        <end position="32"/>
    </location>
</feature>
<keyword evidence="5 6" id="KW-0472">Membrane</keyword>
<evidence type="ECO:0000256" key="6">
    <source>
        <dbReference type="SAM" id="Phobius"/>
    </source>
</evidence>
<keyword evidence="3 6" id="KW-0812">Transmembrane</keyword>
<evidence type="ECO:0000256" key="3">
    <source>
        <dbReference type="ARBA" id="ARBA00022692"/>
    </source>
</evidence>
<comment type="similarity">
    <text evidence="2">Belongs to the MscS (TC 1.A.23) family.</text>
</comment>
<dbReference type="Gene3D" id="1.10.287.1260">
    <property type="match status" value="1"/>
</dbReference>
<feature type="transmembrane region" description="Helical" evidence="6">
    <location>
        <begin position="79"/>
        <end position="98"/>
    </location>
</feature>
<accession>A0A7G9YPG3</accession>
<evidence type="ECO:0000313" key="8">
    <source>
        <dbReference type="EMBL" id="QNO49897.1"/>
    </source>
</evidence>
<dbReference type="SUPFAM" id="SSF82861">
    <property type="entry name" value="Mechanosensitive channel protein MscS (YggB), transmembrane region"/>
    <property type="match status" value="1"/>
</dbReference>
<evidence type="ECO:0000256" key="2">
    <source>
        <dbReference type="ARBA" id="ARBA00008017"/>
    </source>
</evidence>
<feature type="domain" description="Mechanosensitive ion channel MscS" evidence="7">
    <location>
        <begin position="102"/>
        <end position="157"/>
    </location>
</feature>
<proteinExistence type="inferred from homology"/>
<dbReference type="InterPro" id="IPR045275">
    <property type="entry name" value="MscS_archaea/bacteria_type"/>
</dbReference>
<dbReference type="EMBL" id="MT631399">
    <property type="protein sequence ID" value="QNO49897.1"/>
    <property type="molecule type" value="Genomic_DNA"/>
</dbReference>
<evidence type="ECO:0000256" key="1">
    <source>
        <dbReference type="ARBA" id="ARBA00004141"/>
    </source>
</evidence>
<comment type="subcellular location">
    <subcellularLocation>
        <location evidence="1">Membrane</location>
        <topology evidence="1">Multi-pass membrane protein</topology>
    </subcellularLocation>
</comment>
<dbReference type="PANTHER" id="PTHR30221">
    <property type="entry name" value="SMALL-CONDUCTANCE MECHANOSENSITIVE CHANNEL"/>
    <property type="match status" value="1"/>
</dbReference>
<sequence>MDMMDILGFCQVVLPYSEVVLVLVVAFFVISLTKKRIRSFLNTTDLPPNVQNLLRRIVVCGLWFAVLIYTAHELRLEEVFMPLMGASVLVGLAVALAVKDALGDAVAGIFLLVDRHFNIGEEIETMKYRGEIIDITLRKTRLKMGDGTIVVLPNGKIDSSGWMLYDKRTDTDT</sequence>
<dbReference type="Pfam" id="PF00924">
    <property type="entry name" value="MS_channel_2nd"/>
    <property type="match status" value="1"/>
</dbReference>
<dbReference type="InterPro" id="IPR023408">
    <property type="entry name" value="MscS_beta-dom_sf"/>
</dbReference>
<gene>
    <name evidence="8" type="ORF">GKKIKBAN_00011</name>
</gene>
<protein>
    <recommendedName>
        <fullName evidence="7">Mechanosensitive ion channel MscS domain-containing protein</fullName>
    </recommendedName>
</protein>
<feature type="transmembrane region" description="Helical" evidence="6">
    <location>
        <begin position="53"/>
        <end position="72"/>
    </location>
</feature>
<dbReference type="SUPFAM" id="SSF50182">
    <property type="entry name" value="Sm-like ribonucleoproteins"/>
    <property type="match status" value="1"/>
</dbReference>
<dbReference type="Gene3D" id="2.30.30.60">
    <property type="match status" value="1"/>
</dbReference>
<dbReference type="GO" id="GO:0016020">
    <property type="term" value="C:membrane"/>
    <property type="evidence" value="ECO:0007669"/>
    <property type="project" value="UniProtKB-SubCell"/>
</dbReference>
<evidence type="ECO:0000259" key="7">
    <source>
        <dbReference type="Pfam" id="PF00924"/>
    </source>
</evidence>
<evidence type="ECO:0000256" key="5">
    <source>
        <dbReference type="ARBA" id="ARBA00023136"/>
    </source>
</evidence>
<dbReference type="PANTHER" id="PTHR30221:SF1">
    <property type="entry name" value="SMALL-CONDUCTANCE MECHANOSENSITIVE CHANNEL"/>
    <property type="match status" value="1"/>
</dbReference>
<dbReference type="GO" id="GO:0008381">
    <property type="term" value="F:mechanosensitive monoatomic ion channel activity"/>
    <property type="evidence" value="ECO:0007669"/>
    <property type="project" value="InterPro"/>
</dbReference>
<evidence type="ECO:0000256" key="4">
    <source>
        <dbReference type="ARBA" id="ARBA00022989"/>
    </source>
</evidence>
<dbReference type="InterPro" id="IPR011014">
    <property type="entry name" value="MscS_channel_TM-2"/>
</dbReference>
<organism evidence="8">
    <name type="scientific">Candidatus Methanogaster sp. ANME-2c ERB4</name>
    <dbReference type="NCBI Taxonomy" id="2759911"/>
    <lineage>
        <taxon>Archaea</taxon>
        <taxon>Methanobacteriati</taxon>
        <taxon>Methanobacteriota</taxon>
        <taxon>Stenosarchaea group</taxon>
        <taxon>Methanomicrobia</taxon>
        <taxon>Methanosarcinales</taxon>
        <taxon>ANME-2 cluster</taxon>
        <taxon>Candidatus Methanogasteraceae</taxon>
        <taxon>Candidatus Methanogaster</taxon>
    </lineage>
</organism>
<reference evidence="8" key="1">
    <citation type="submission" date="2020-06" db="EMBL/GenBank/DDBJ databases">
        <title>Unique genomic features of the anaerobic methanotrophic archaea.</title>
        <authorList>
            <person name="Chadwick G.L."/>
            <person name="Skennerton C.T."/>
            <person name="Laso-Perez R."/>
            <person name="Leu A.O."/>
            <person name="Speth D.R."/>
            <person name="Yu H."/>
            <person name="Morgan-Lang C."/>
            <person name="Hatzenpichler R."/>
            <person name="Goudeau D."/>
            <person name="Malmstrom R."/>
            <person name="Brazelton W.J."/>
            <person name="Woyke T."/>
            <person name="Hallam S.J."/>
            <person name="Tyson G.W."/>
            <person name="Wegener G."/>
            <person name="Boetius A."/>
            <person name="Orphan V."/>
        </authorList>
    </citation>
    <scope>NUCLEOTIDE SEQUENCE</scope>
</reference>
<keyword evidence="4 6" id="KW-1133">Transmembrane helix</keyword>